<evidence type="ECO:0000313" key="3">
    <source>
        <dbReference type="EMBL" id="KAF4038924.1"/>
    </source>
</evidence>
<reference evidence="3" key="1">
    <citation type="submission" date="2020-04" db="EMBL/GenBank/DDBJ databases">
        <title>Hybrid Assembly of Korean Phytophthora infestans isolates.</title>
        <authorList>
            <person name="Prokchorchik M."/>
            <person name="Lee Y."/>
            <person name="Seo J."/>
            <person name="Cho J.-H."/>
            <person name="Park Y.-E."/>
            <person name="Jang D.-C."/>
            <person name="Im J.-S."/>
            <person name="Choi J.-G."/>
            <person name="Park H.-J."/>
            <person name="Lee G.-B."/>
            <person name="Lee Y.-G."/>
            <person name="Hong S.-Y."/>
            <person name="Cho K."/>
            <person name="Sohn K.H."/>
        </authorList>
    </citation>
    <scope>NUCLEOTIDE SEQUENCE</scope>
    <source>
        <strain evidence="3">KR_1_A1</strain>
    </source>
</reference>
<comment type="caution">
    <text evidence="3">The sequence shown here is derived from an EMBL/GenBank/DDBJ whole genome shotgun (WGS) entry which is preliminary data.</text>
</comment>
<dbReference type="EMBL" id="WSZM01000184">
    <property type="protein sequence ID" value="KAF4038924.1"/>
    <property type="molecule type" value="Genomic_DNA"/>
</dbReference>
<evidence type="ECO:0000313" key="4">
    <source>
        <dbReference type="Proteomes" id="UP000602510"/>
    </source>
</evidence>
<protein>
    <submittedName>
        <fullName evidence="3">Uncharacterized protein</fullName>
    </submittedName>
</protein>
<dbReference type="AlphaFoldDB" id="A0A833T978"/>
<keyword evidence="1" id="KW-0175">Coiled coil</keyword>
<keyword evidence="4" id="KW-1185">Reference proteome</keyword>
<sequence>MTRDAYRRGGFIKSVVRRQGQQPRTWTQTEMEEIIRQERAVRQQAQLAAEQTLQAAKEAQKMILQLEDELDSKDKQLQQERAARQKAELHVAAQIAAKAVAEDTHEKATALISKRRKGEHPQPKSNAVISKSEGEAPYAAKPPHAKRARENTEKQSPKRLKVEEKTSQNKTCQKKMSLAEVRKAARDEVEKRAQERAKALEAMKKESVPAF</sequence>
<proteinExistence type="predicted"/>
<evidence type="ECO:0000256" key="2">
    <source>
        <dbReference type="SAM" id="MobiDB-lite"/>
    </source>
</evidence>
<feature type="compositionally biased region" description="Basic and acidic residues" evidence="2">
    <location>
        <begin position="148"/>
        <end position="167"/>
    </location>
</feature>
<feature type="coiled-coil region" evidence="1">
    <location>
        <begin position="42"/>
        <end position="83"/>
    </location>
</feature>
<evidence type="ECO:0000256" key="1">
    <source>
        <dbReference type="SAM" id="Coils"/>
    </source>
</evidence>
<gene>
    <name evidence="3" type="ORF">GN244_ATG08906</name>
</gene>
<name>A0A833T978_PHYIN</name>
<accession>A0A833T978</accession>
<feature type="region of interest" description="Disordered" evidence="2">
    <location>
        <begin position="100"/>
        <end position="179"/>
    </location>
</feature>
<organism evidence="3 4">
    <name type="scientific">Phytophthora infestans</name>
    <name type="common">Potato late blight agent</name>
    <name type="synonym">Botrytis infestans</name>
    <dbReference type="NCBI Taxonomy" id="4787"/>
    <lineage>
        <taxon>Eukaryota</taxon>
        <taxon>Sar</taxon>
        <taxon>Stramenopiles</taxon>
        <taxon>Oomycota</taxon>
        <taxon>Peronosporomycetes</taxon>
        <taxon>Peronosporales</taxon>
        <taxon>Peronosporaceae</taxon>
        <taxon>Phytophthora</taxon>
    </lineage>
</organism>
<dbReference type="Proteomes" id="UP000602510">
    <property type="component" value="Unassembled WGS sequence"/>
</dbReference>